<dbReference type="EMBL" id="CM002874">
    <property type="protein sequence ID" value="KFK31937.1"/>
    <property type="molecule type" value="Genomic_DNA"/>
</dbReference>
<name>A0A087GPY5_ARAAL</name>
<dbReference type="OMA" id="MRTSCMN"/>
<reference evidence="2" key="1">
    <citation type="journal article" date="2015" name="Nat. Plants">
        <title>Genome expansion of Arabis alpina linked with retrotransposition and reduced symmetric DNA methylation.</title>
        <authorList>
            <person name="Willing E.M."/>
            <person name="Rawat V."/>
            <person name="Mandakova T."/>
            <person name="Maumus F."/>
            <person name="James G.V."/>
            <person name="Nordstroem K.J."/>
            <person name="Becker C."/>
            <person name="Warthmann N."/>
            <person name="Chica C."/>
            <person name="Szarzynska B."/>
            <person name="Zytnicki M."/>
            <person name="Albani M.C."/>
            <person name="Kiefer C."/>
            <person name="Bergonzi S."/>
            <person name="Castaings L."/>
            <person name="Mateos J.L."/>
            <person name="Berns M.C."/>
            <person name="Bujdoso N."/>
            <person name="Piofczyk T."/>
            <person name="de Lorenzo L."/>
            <person name="Barrero-Sicilia C."/>
            <person name="Mateos I."/>
            <person name="Piednoel M."/>
            <person name="Hagmann J."/>
            <person name="Chen-Min-Tao R."/>
            <person name="Iglesias-Fernandez R."/>
            <person name="Schuster S.C."/>
            <person name="Alonso-Blanco C."/>
            <person name="Roudier F."/>
            <person name="Carbonero P."/>
            <person name="Paz-Ares J."/>
            <person name="Davis S.J."/>
            <person name="Pecinka A."/>
            <person name="Quesneville H."/>
            <person name="Colot V."/>
            <person name="Lysak M.A."/>
            <person name="Weigel D."/>
            <person name="Coupland G."/>
            <person name="Schneeberger K."/>
        </authorList>
    </citation>
    <scope>NUCLEOTIDE SEQUENCE [LARGE SCALE GENOMIC DNA]</scope>
    <source>
        <strain evidence="2">cv. Pajares</strain>
    </source>
</reference>
<gene>
    <name evidence="1" type="ordered locus">AALP_Aa6g179000</name>
</gene>
<evidence type="ECO:0000313" key="2">
    <source>
        <dbReference type="Proteomes" id="UP000029120"/>
    </source>
</evidence>
<dbReference type="Proteomes" id="UP000029120">
    <property type="component" value="Chromosome 6"/>
</dbReference>
<evidence type="ECO:0000313" key="1">
    <source>
        <dbReference type="EMBL" id="KFK31937.1"/>
    </source>
</evidence>
<sequence length="56" mass="6739">MNFLLSLMEMLRQPLNELSNEDLGEADIMLEYLKKAYFKVDWLETELEQVKEKKET</sequence>
<dbReference type="eggNOG" id="KOG1987">
    <property type="taxonomic scope" value="Eukaryota"/>
</dbReference>
<protein>
    <recommendedName>
        <fullName evidence="3">MATH domain-containing protein</fullName>
    </recommendedName>
</protein>
<proteinExistence type="predicted"/>
<accession>A0A087GPY5</accession>
<dbReference type="OrthoDB" id="1090427at2759"/>
<organism evidence="1 2">
    <name type="scientific">Arabis alpina</name>
    <name type="common">Alpine rock-cress</name>
    <dbReference type="NCBI Taxonomy" id="50452"/>
    <lineage>
        <taxon>Eukaryota</taxon>
        <taxon>Viridiplantae</taxon>
        <taxon>Streptophyta</taxon>
        <taxon>Embryophyta</taxon>
        <taxon>Tracheophyta</taxon>
        <taxon>Spermatophyta</taxon>
        <taxon>Magnoliopsida</taxon>
        <taxon>eudicotyledons</taxon>
        <taxon>Gunneridae</taxon>
        <taxon>Pentapetalae</taxon>
        <taxon>rosids</taxon>
        <taxon>malvids</taxon>
        <taxon>Brassicales</taxon>
        <taxon>Brassicaceae</taxon>
        <taxon>Arabideae</taxon>
        <taxon>Arabis</taxon>
    </lineage>
</organism>
<evidence type="ECO:0008006" key="3">
    <source>
        <dbReference type="Google" id="ProtNLM"/>
    </source>
</evidence>
<dbReference type="Gramene" id="KFK31937">
    <property type="protein sequence ID" value="KFK31937"/>
    <property type="gene ID" value="AALP_AA6G179000"/>
</dbReference>
<dbReference type="AlphaFoldDB" id="A0A087GPY5"/>
<keyword evidence="2" id="KW-1185">Reference proteome</keyword>